<reference evidence="3" key="1">
    <citation type="journal article" date="2018" name="Nat. Microbiol.">
        <title>Leveraging single-cell genomics to expand the fungal tree of life.</title>
        <authorList>
            <person name="Ahrendt S.R."/>
            <person name="Quandt C.A."/>
            <person name="Ciobanu D."/>
            <person name="Clum A."/>
            <person name="Salamov A."/>
            <person name="Andreopoulos B."/>
            <person name="Cheng J.F."/>
            <person name="Woyke T."/>
            <person name="Pelin A."/>
            <person name="Henrissat B."/>
            <person name="Reynolds N.K."/>
            <person name="Benny G.L."/>
            <person name="Smith M.E."/>
            <person name="James T.Y."/>
            <person name="Grigoriev I.V."/>
        </authorList>
    </citation>
    <scope>NUCLEOTIDE SEQUENCE [LARGE SCALE GENOMIC DNA]</scope>
</reference>
<organism evidence="2 3">
    <name type="scientific">Blyttiomyces helicus</name>
    <dbReference type="NCBI Taxonomy" id="388810"/>
    <lineage>
        <taxon>Eukaryota</taxon>
        <taxon>Fungi</taxon>
        <taxon>Fungi incertae sedis</taxon>
        <taxon>Chytridiomycota</taxon>
        <taxon>Chytridiomycota incertae sedis</taxon>
        <taxon>Chytridiomycetes</taxon>
        <taxon>Chytridiomycetes incertae sedis</taxon>
        <taxon>Blyttiomyces</taxon>
    </lineage>
</organism>
<name>A0A4P9WN84_9FUNG</name>
<dbReference type="Proteomes" id="UP000269721">
    <property type="component" value="Unassembled WGS sequence"/>
</dbReference>
<dbReference type="EMBL" id="KZ994353">
    <property type="protein sequence ID" value="RKO93148.1"/>
    <property type="molecule type" value="Genomic_DNA"/>
</dbReference>
<gene>
    <name evidence="2" type="ORF">BDK51DRAFT_32809</name>
</gene>
<evidence type="ECO:0000313" key="3">
    <source>
        <dbReference type="Proteomes" id="UP000269721"/>
    </source>
</evidence>
<dbReference type="OrthoDB" id="2161104at2759"/>
<feature type="non-terminal residue" evidence="2">
    <location>
        <position position="151"/>
    </location>
</feature>
<evidence type="ECO:0000256" key="1">
    <source>
        <dbReference type="SAM" id="MobiDB-lite"/>
    </source>
</evidence>
<protein>
    <submittedName>
        <fullName evidence="2">Uncharacterized protein</fullName>
    </submittedName>
</protein>
<sequence>MRRARADRQNVYQGGGGVQAGGGQPQYAYQNSRDLQKPGRYQLFLGRVLRDDSDPTYAKRIGASMQFCSLIASAVGTPQASPLVSDQMMRMFGSLFENGLGDPRAPVAYKQSLAKSLSAIGSTYLDDPAPFLKWVFERLEGSHASTQKEKE</sequence>
<proteinExistence type="predicted"/>
<feature type="compositionally biased region" description="Gly residues" evidence="1">
    <location>
        <begin position="13"/>
        <end position="24"/>
    </location>
</feature>
<keyword evidence="3" id="KW-1185">Reference proteome</keyword>
<feature type="region of interest" description="Disordered" evidence="1">
    <location>
        <begin position="1"/>
        <end position="30"/>
    </location>
</feature>
<evidence type="ECO:0000313" key="2">
    <source>
        <dbReference type="EMBL" id="RKO93148.1"/>
    </source>
</evidence>
<dbReference type="AlphaFoldDB" id="A0A4P9WN84"/>
<accession>A0A4P9WN84</accession>